<dbReference type="AlphaFoldDB" id="A0A315Z5M3"/>
<dbReference type="OrthoDB" id="9792139at2"/>
<comment type="caution">
    <text evidence="9">The sequence shown here is derived from an EMBL/GenBank/DDBJ whole genome shotgun (WGS) entry which is preliminary data.</text>
</comment>
<reference evidence="9 10" key="1">
    <citation type="submission" date="2018-03" db="EMBL/GenBank/DDBJ databases">
        <title>Genomic Encyclopedia of Archaeal and Bacterial Type Strains, Phase II (KMG-II): from individual species to whole genera.</title>
        <authorList>
            <person name="Goeker M."/>
        </authorList>
    </citation>
    <scope>NUCLEOTIDE SEQUENCE [LARGE SCALE GENOMIC DNA]</scope>
    <source>
        <strain evidence="9 10">DSM 28229</strain>
    </source>
</reference>
<evidence type="ECO:0000259" key="7">
    <source>
        <dbReference type="Pfam" id="PF07980"/>
    </source>
</evidence>
<dbReference type="InterPro" id="IPR033985">
    <property type="entry name" value="SusD-like_N"/>
</dbReference>
<dbReference type="CDD" id="cd08977">
    <property type="entry name" value="SusD"/>
    <property type="match status" value="1"/>
</dbReference>
<feature type="domain" description="SusD-like N-terminal" evidence="8">
    <location>
        <begin position="81"/>
        <end position="232"/>
    </location>
</feature>
<evidence type="ECO:0000256" key="1">
    <source>
        <dbReference type="ARBA" id="ARBA00004442"/>
    </source>
</evidence>
<dbReference type="Proteomes" id="UP000245535">
    <property type="component" value="Unassembled WGS sequence"/>
</dbReference>
<evidence type="ECO:0000256" key="2">
    <source>
        <dbReference type="ARBA" id="ARBA00006275"/>
    </source>
</evidence>
<feature type="domain" description="RagB/SusD" evidence="7">
    <location>
        <begin position="320"/>
        <end position="463"/>
    </location>
</feature>
<evidence type="ECO:0000313" key="9">
    <source>
        <dbReference type="EMBL" id="PWJ39208.1"/>
    </source>
</evidence>
<feature type="signal peptide" evidence="6">
    <location>
        <begin position="1"/>
        <end position="19"/>
    </location>
</feature>
<evidence type="ECO:0000256" key="4">
    <source>
        <dbReference type="ARBA" id="ARBA00023136"/>
    </source>
</evidence>
<evidence type="ECO:0000313" key="10">
    <source>
        <dbReference type="Proteomes" id="UP000245535"/>
    </source>
</evidence>
<comment type="similarity">
    <text evidence="2">Belongs to the SusD family.</text>
</comment>
<dbReference type="Gene3D" id="1.25.40.390">
    <property type="match status" value="1"/>
</dbReference>
<dbReference type="RefSeq" id="WP_109621027.1">
    <property type="nucleotide sequence ID" value="NZ_QGDO01000006.1"/>
</dbReference>
<gene>
    <name evidence="9" type="ORF">BC781_106109</name>
</gene>
<keyword evidence="4" id="KW-0472">Membrane</keyword>
<dbReference type="Pfam" id="PF14322">
    <property type="entry name" value="SusD-like_3"/>
    <property type="match status" value="1"/>
</dbReference>
<keyword evidence="10" id="KW-1185">Reference proteome</keyword>
<comment type="subcellular location">
    <subcellularLocation>
        <location evidence="1">Cell outer membrane</location>
    </subcellularLocation>
</comment>
<sequence length="464" mass="51624">MKFINKSIIALMAASMAFSSCENFLEEEPFESQTELNAFQSVEDVKKALIGSYNSIIEVGADYLHYSMNIPEMMSDNVYNTPSTGGGTVLIFGNFDFTVISGGLENAWFDGYILIDRANFTIAKLEEFTGEDAYLEEQIRGEALALRAMGHFDLLKNFGTSLDRNHSEANSGIPVMLASEVSYPSRNTVAEVYDQIFADLDEAISLLSGKGAVDIYRFNEVSVKALAARVALYAGDYANAAKYADDVITETSLLGADAFVSNWSSVSEGEVLFRAFSKVDDEYITGYWAANEAGVTRRASQELIDLYEAGDARYDAFFLEDATLGTLVKKFSTNDGGAFLQNRSLDVLRVSEMYLISAEAHFRTNNATQALTRLNTLRANRGVANLTSLSEQEILDERRRELAFEGHRFYDLKRLGKDLDRSAMADEPKVTVNNLPAGDKRWVFPIPRRELIVNPNLVQSPMWQ</sequence>
<feature type="chain" id="PRO_5016262890" evidence="6">
    <location>
        <begin position="20"/>
        <end position="464"/>
    </location>
</feature>
<accession>A0A315Z5M3</accession>
<dbReference type="GO" id="GO:0009279">
    <property type="term" value="C:cell outer membrane"/>
    <property type="evidence" value="ECO:0007669"/>
    <property type="project" value="UniProtKB-SubCell"/>
</dbReference>
<dbReference type="Pfam" id="PF07980">
    <property type="entry name" value="SusD_RagB"/>
    <property type="match status" value="1"/>
</dbReference>
<proteinExistence type="inferred from homology"/>
<dbReference type="PROSITE" id="PS51257">
    <property type="entry name" value="PROKAR_LIPOPROTEIN"/>
    <property type="match status" value="1"/>
</dbReference>
<organism evidence="9 10">
    <name type="scientific">Sediminitomix flava</name>
    <dbReference type="NCBI Taxonomy" id="379075"/>
    <lineage>
        <taxon>Bacteria</taxon>
        <taxon>Pseudomonadati</taxon>
        <taxon>Bacteroidota</taxon>
        <taxon>Cytophagia</taxon>
        <taxon>Cytophagales</taxon>
        <taxon>Flammeovirgaceae</taxon>
        <taxon>Sediminitomix</taxon>
    </lineage>
</organism>
<dbReference type="SUPFAM" id="SSF48452">
    <property type="entry name" value="TPR-like"/>
    <property type="match status" value="1"/>
</dbReference>
<evidence type="ECO:0000256" key="6">
    <source>
        <dbReference type="SAM" id="SignalP"/>
    </source>
</evidence>
<dbReference type="InterPro" id="IPR012944">
    <property type="entry name" value="SusD_RagB_dom"/>
</dbReference>
<keyword evidence="5" id="KW-0998">Cell outer membrane</keyword>
<dbReference type="InterPro" id="IPR011990">
    <property type="entry name" value="TPR-like_helical_dom_sf"/>
</dbReference>
<evidence type="ECO:0000256" key="3">
    <source>
        <dbReference type="ARBA" id="ARBA00022729"/>
    </source>
</evidence>
<evidence type="ECO:0000259" key="8">
    <source>
        <dbReference type="Pfam" id="PF14322"/>
    </source>
</evidence>
<protein>
    <submittedName>
        <fullName evidence="9">SusD-like starch-binding protein associating with outer membrane</fullName>
    </submittedName>
</protein>
<keyword evidence="3 6" id="KW-0732">Signal</keyword>
<evidence type="ECO:0000256" key="5">
    <source>
        <dbReference type="ARBA" id="ARBA00023237"/>
    </source>
</evidence>
<name>A0A315Z5M3_SEDFL</name>
<dbReference type="EMBL" id="QGDO01000006">
    <property type="protein sequence ID" value="PWJ39208.1"/>
    <property type="molecule type" value="Genomic_DNA"/>
</dbReference>